<reference evidence="2 3" key="1">
    <citation type="submission" date="2019-07" db="EMBL/GenBank/DDBJ databases">
        <title>Tepidimonas fonticaldi AT-A2 draft genome.</title>
        <authorList>
            <person name="Da Costa M.S."/>
            <person name="Froufe H.J.C."/>
            <person name="Egas C."/>
            <person name="Albuquerque L."/>
        </authorList>
    </citation>
    <scope>NUCLEOTIDE SEQUENCE [LARGE SCALE GENOMIC DNA]</scope>
    <source>
        <strain evidence="2 3">AT-A2</strain>
    </source>
</reference>
<evidence type="ECO:0000313" key="2">
    <source>
        <dbReference type="EMBL" id="TSE37509.1"/>
    </source>
</evidence>
<evidence type="ECO:0008006" key="4">
    <source>
        <dbReference type="Google" id="ProtNLM"/>
    </source>
</evidence>
<gene>
    <name evidence="2" type="ORF">Tfont_00796</name>
</gene>
<name>A0A554XNW6_9BURK</name>
<protein>
    <recommendedName>
        <fullName evidence="4">DUF904 domain-containing protein</fullName>
    </recommendedName>
</protein>
<dbReference type="EMBL" id="VJOO01000005">
    <property type="protein sequence ID" value="TSE37509.1"/>
    <property type="molecule type" value="Genomic_DNA"/>
</dbReference>
<evidence type="ECO:0000256" key="1">
    <source>
        <dbReference type="SAM" id="Coils"/>
    </source>
</evidence>
<evidence type="ECO:0000313" key="3">
    <source>
        <dbReference type="Proteomes" id="UP000316388"/>
    </source>
</evidence>
<sequence length="78" mass="8942">MRDPYNSRVMTPAIIEELAQRLERLLLRHQELLRTQALLQQEVQRLAQERDHLLAQCAAARQRLDAVIASVAAEEDAP</sequence>
<comment type="caution">
    <text evidence="2">The sequence shown here is derived from an EMBL/GenBank/DDBJ whole genome shotgun (WGS) entry which is preliminary data.</text>
</comment>
<feature type="coiled-coil region" evidence="1">
    <location>
        <begin position="15"/>
        <end position="63"/>
    </location>
</feature>
<proteinExistence type="predicted"/>
<keyword evidence="1" id="KW-0175">Coiled coil</keyword>
<accession>A0A554XNW6</accession>
<dbReference type="Proteomes" id="UP000316388">
    <property type="component" value="Unassembled WGS sequence"/>
</dbReference>
<dbReference type="AlphaFoldDB" id="A0A554XNW6"/>
<organism evidence="2 3">
    <name type="scientific">Tepidimonas fonticaldi</name>
    <dbReference type="NCBI Taxonomy" id="1101373"/>
    <lineage>
        <taxon>Bacteria</taxon>
        <taxon>Pseudomonadati</taxon>
        <taxon>Pseudomonadota</taxon>
        <taxon>Betaproteobacteria</taxon>
        <taxon>Burkholderiales</taxon>
        <taxon>Tepidimonas</taxon>
    </lineage>
</organism>